<evidence type="ECO:0000256" key="1">
    <source>
        <dbReference type="SAM" id="MobiDB-lite"/>
    </source>
</evidence>
<dbReference type="EMBL" id="JANPWB010000014">
    <property type="protein sequence ID" value="KAJ1100814.1"/>
    <property type="molecule type" value="Genomic_DNA"/>
</dbReference>
<sequence>MEGRGSPPTFSEGFYLFTADAGSYGGAGRAPVENSGRRYGISTLPAGDSAKGRGGRASTSWCLWCARQARRTAVKLKGGGRGAARGKKASLLVFLWSARSWAQEVSRVVGLGPDRKVKF</sequence>
<accession>A0AAV7MCJ6</accession>
<organism evidence="2 3">
    <name type="scientific">Pleurodeles waltl</name>
    <name type="common">Iberian ribbed newt</name>
    <dbReference type="NCBI Taxonomy" id="8319"/>
    <lineage>
        <taxon>Eukaryota</taxon>
        <taxon>Metazoa</taxon>
        <taxon>Chordata</taxon>
        <taxon>Craniata</taxon>
        <taxon>Vertebrata</taxon>
        <taxon>Euteleostomi</taxon>
        <taxon>Amphibia</taxon>
        <taxon>Batrachia</taxon>
        <taxon>Caudata</taxon>
        <taxon>Salamandroidea</taxon>
        <taxon>Salamandridae</taxon>
        <taxon>Pleurodelinae</taxon>
        <taxon>Pleurodeles</taxon>
    </lineage>
</organism>
<dbReference type="Proteomes" id="UP001066276">
    <property type="component" value="Chromosome 10"/>
</dbReference>
<evidence type="ECO:0000313" key="2">
    <source>
        <dbReference type="EMBL" id="KAJ1100814.1"/>
    </source>
</evidence>
<evidence type="ECO:0000313" key="3">
    <source>
        <dbReference type="Proteomes" id="UP001066276"/>
    </source>
</evidence>
<name>A0AAV7MCJ6_PLEWA</name>
<reference evidence="2" key="1">
    <citation type="journal article" date="2022" name="bioRxiv">
        <title>Sequencing and chromosome-scale assembly of the giantPleurodeles waltlgenome.</title>
        <authorList>
            <person name="Brown T."/>
            <person name="Elewa A."/>
            <person name="Iarovenko S."/>
            <person name="Subramanian E."/>
            <person name="Araus A.J."/>
            <person name="Petzold A."/>
            <person name="Susuki M."/>
            <person name="Suzuki K.-i.T."/>
            <person name="Hayashi T."/>
            <person name="Toyoda A."/>
            <person name="Oliveira C."/>
            <person name="Osipova E."/>
            <person name="Leigh N.D."/>
            <person name="Simon A."/>
            <person name="Yun M.H."/>
        </authorList>
    </citation>
    <scope>NUCLEOTIDE SEQUENCE</scope>
    <source>
        <strain evidence="2">20211129_DDA</strain>
        <tissue evidence="2">Liver</tissue>
    </source>
</reference>
<keyword evidence="3" id="KW-1185">Reference proteome</keyword>
<dbReference type="AlphaFoldDB" id="A0AAV7MCJ6"/>
<feature type="region of interest" description="Disordered" evidence="1">
    <location>
        <begin position="24"/>
        <end position="57"/>
    </location>
</feature>
<protein>
    <submittedName>
        <fullName evidence="2">Uncharacterized protein</fullName>
    </submittedName>
</protein>
<gene>
    <name evidence="2" type="ORF">NDU88_005889</name>
</gene>
<comment type="caution">
    <text evidence="2">The sequence shown here is derived from an EMBL/GenBank/DDBJ whole genome shotgun (WGS) entry which is preliminary data.</text>
</comment>
<proteinExistence type="predicted"/>